<name>A0A2P8GLX1_9BACT</name>
<proteinExistence type="predicted"/>
<evidence type="ECO:0000313" key="1">
    <source>
        <dbReference type="EMBL" id="PSL34964.1"/>
    </source>
</evidence>
<dbReference type="OrthoDB" id="1297652at2"/>
<reference evidence="1 2" key="1">
    <citation type="submission" date="2018-03" db="EMBL/GenBank/DDBJ databases">
        <title>Genomic Encyclopedia of Archaeal and Bacterial Type Strains, Phase II (KMG-II): from individual species to whole genera.</title>
        <authorList>
            <person name="Goeker M."/>
        </authorList>
    </citation>
    <scope>NUCLEOTIDE SEQUENCE [LARGE SCALE GENOMIC DNA]</scope>
    <source>
        <strain evidence="1 2">DSM 18107</strain>
    </source>
</reference>
<comment type="caution">
    <text evidence="1">The sequence shown here is derived from an EMBL/GenBank/DDBJ whole genome shotgun (WGS) entry which is preliminary data.</text>
</comment>
<evidence type="ECO:0000313" key="2">
    <source>
        <dbReference type="Proteomes" id="UP000240978"/>
    </source>
</evidence>
<sequence>MLTQEAADCIKTTTVYDDEGHFEFTSLMPGDYLLYTEFVYVYKGTRTEVVGYTDTYINGIFQGTSANTKSYDVAVNVGATIKKVVTIKSDGDKIEVKLKQI</sequence>
<organism evidence="1 2">
    <name type="scientific">Chitinophaga ginsengisoli</name>
    <dbReference type="NCBI Taxonomy" id="363837"/>
    <lineage>
        <taxon>Bacteria</taxon>
        <taxon>Pseudomonadati</taxon>
        <taxon>Bacteroidota</taxon>
        <taxon>Chitinophagia</taxon>
        <taxon>Chitinophagales</taxon>
        <taxon>Chitinophagaceae</taxon>
        <taxon>Chitinophaga</taxon>
    </lineage>
</organism>
<protein>
    <submittedName>
        <fullName evidence="1">Uncharacterized protein</fullName>
    </submittedName>
</protein>
<dbReference type="AlphaFoldDB" id="A0A2P8GLX1"/>
<gene>
    <name evidence="1" type="ORF">CLV42_102538</name>
</gene>
<dbReference type="EMBL" id="PYGK01000002">
    <property type="protein sequence ID" value="PSL34964.1"/>
    <property type="molecule type" value="Genomic_DNA"/>
</dbReference>
<dbReference type="Proteomes" id="UP000240978">
    <property type="component" value="Unassembled WGS sequence"/>
</dbReference>
<dbReference type="SUPFAM" id="SSF117074">
    <property type="entry name" value="Hypothetical protein PA1324"/>
    <property type="match status" value="1"/>
</dbReference>
<accession>A0A2P8GLX1</accession>
<keyword evidence="2" id="KW-1185">Reference proteome</keyword>
<dbReference type="RefSeq" id="WP_146154330.1">
    <property type="nucleotide sequence ID" value="NZ_PYGK01000002.1"/>
</dbReference>